<dbReference type="PRINTS" id="PR00081">
    <property type="entry name" value="GDHRDH"/>
</dbReference>
<accession>A0A3M9MPR1</accession>
<dbReference type="PANTHER" id="PTHR43639">
    <property type="entry name" value="OXIDOREDUCTASE, SHORT-CHAIN DEHYDROGENASE/REDUCTASE FAMILY (AFU_ORTHOLOGUE AFUA_5G02870)"/>
    <property type="match status" value="1"/>
</dbReference>
<protein>
    <submittedName>
        <fullName evidence="4">SDR family oxidoreductase</fullName>
    </submittedName>
</protein>
<keyword evidence="2" id="KW-0560">Oxidoreductase</keyword>
<name>A0A3M9MPR1_9BACT</name>
<evidence type="ECO:0000313" key="5">
    <source>
        <dbReference type="Proteomes" id="UP000271010"/>
    </source>
</evidence>
<dbReference type="PROSITE" id="PS00061">
    <property type="entry name" value="ADH_SHORT"/>
    <property type="match status" value="1"/>
</dbReference>
<dbReference type="GO" id="GO:0016491">
    <property type="term" value="F:oxidoreductase activity"/>
    <property type="evidence" value="ECO:0007669"/>
    <property type="project" value="UniProtKB-KW"/>
</dbReference>
<dbReference type="CDD" id="cd05233">
    <property type="entry name" value="SDR_c"/>
    <property type="match status" value="1"/>
</dbReference>
<dbReference type="OrthoDB" id="9804104at2"/>
<evidence type="ECO:0000256" key="1">
    <source>
        <dbReference type="ARBA" id="ARBA00006484"/>
    </source>
</evidence>
<sequence length="252" mass="26698">MTQTTAPATKTAIVTGGASGIGLAIVEKFIQEKIKTIVIGRDEEKLKSAKEAFGDLCITVAHDLSDLSGIPALVEKITQEHGRIDILVNNAGINMKKPFVEVTDEDFQRILLTNVTAVFALSREVVKNMLPYGEGSIVNISSMASQYGIPKVIAYTASKSAIEGMTKAMATELSPMGIRTNCVAPGFIATAMSAKAMDNDPERKNKALGRTPMGKFGSPADVAEAVYFYTTEGAKYVTGTVLPVDGGNAIGF</sequence>
<dbReference type="RefSeq" id="WP_123133666.1">
    <property type="nucleotide sequence ID" value="NZ_RJJE01000017.1"/>
</dbReference>
<dbReference type="Proteomes" id="UP000271010">
    <property type="component" value="Unassembled WGS sequence"/>
</dbReference>
<dbReference type="InterPro" id="IPR002347">
    <property type="entry name" value="SDR_fam"/>
</dbReference>
<dbReference type="Gene3D" id="3.40.50.720">
    <property type="entry name" value="NAD(P)-binding Rossmann-like Domain"/>
    <property type="match status" value="1"/>
</dbReference>
<dbReference type="NCBIfam" id="NF005559">
    <property type="entry name" value="PRK07231.1"/>
    <property type="match status" value="1"/>
</dbReference>
<dbReference type="Pfam" id="PF00106">
    <property type="entry name" value="adh_short"/>
    <property type="match status" value="1"/>
</dbReference>
<reference evidence="4 5" key="1">
    <citation type="submission" date="2018-11" db="EMBL/GenBank/DDBJ databases">
        <title>Rufibacter latericius sp. nov., isolated from water in Baiyang Lake.</title>
        <authorList>
            <person name="Yang Y."/>
        </authorList>
    </citation>
    <scope>NUCLEOTIDE SEQUENCE [LARGE SCALE GENOMIC DNA]</scope>
    <source>
        <strain evidence="4 5">MCC P1</strain>
    </source>
</reference>
<dbReference type="PRINTS" id="PR00080">
    <property type="entry name" value="SDRFAMILY"/>
</dbReference>
<evidence type="ECO:0000313" key="4">
    <source>
        <dbReference type="EMBL" id="RNI27197.1"/>
    </source>
</evidence>
<dbReference type="AlphaFoldDB" id="A0A3M9MPR1"/>
<comment type="similarity">
    <text evidence="1 3">Belongs to the short-chain dehydrogenases/reductases (SDR) family.</text>
</comment>
<keyword evidence="5" id="KW-1185">Reference proteome</keyword>
<dbReference type="InterPro" id="IPR036291">
    <property type="entry name" value="NAD(P)-bd_dom_sf"/>
</dbReference>
<evidence type="ECO:0000256" key="2">
    <source>
        <dbReference type="ARBA" id="ARBA00023002"/>
    </source>
</evidence>
<comment type="caution">
    <text evidence="4">The sequence shown here is derived from an EMBL/GenBank/DDBJ whole genome shotgun (WGS) entry which is preliminary data.</text>
</comment>
<dbReference type="EMBL" id="RJJE01000017">
    <property type="protein sequence ID" value="RNI27197.1"/>
    <property type="molecule type" value="Genomic_DNA"/>
</dbReference>
<evidence type="ECO:0000256" key="3">
    <source>
        <dbReference type="RuleBase" id="RU000363"/>
    </source>
</evidence>
<organism evidence="4 5">
    <name type="scientific">Rufibacter immobilis</name>
    <dbReference type="NCBI Taxonomy" id="1348778"/>
    <lineage>
        <taxon>Bacteria</taxon>
        <taxon>Pseudomonadati</taxon>
        <taxon>Bacteroidota</taxon>
        <taxon>Cytophagia</taxon>
        <taxon>Cytophagales</taxon>
        <taxon>Hymenobacteraceae</taxon>
        <taxon>Rufibacter</taxon>
    </lineage>
</organism>
<dbReference type="PANTHER" id="PTHR43639:SF1">
    <property type="entry name" value="SHORT-CHAIN DEHYDROGENASE_REDUCTASE FAMILY PROTEIN"/>
    <property type="match status" value="1"/>
</dbReference>
<dbReference type="InterPro" id="IPR020904">
    <property type="entry name" value="Sc_DH/Rdtase_CS"/>
</dbReference>
<dbReference type="FunFam" id="3.40.50.720:FF:000084">
    <property type="entry name" value="Short-chain dehydrogenase reductase"/>
    <property type="match status" value="1"/>
</dbReference>
<dbReference type="SUPFAM" id="SSF51735">
    <property type="entry name" value="NAD(P)-binding Rossmann-fold domains"/>
    <property type="match status" value="1"/>
</dbReference>
<gene>
    <name evidence="4" type="ORF">EFA69_13605</name>
</gene>
<proteinExistence type="inferred from homology"/>